<protein>
    <recommendedName>
        <fullName evidence="1">VapC45 PIN like domain-containing protein</fullName>
    </recommendedName>
</protein>
<proteinExistence type="predicted"/>
<dbReference type="InterPro" id="IPR041375">
    <property type="entry name" value="VapC45_PIN-like"/>
</dbReference>
<dbReference type="Proteomes" id="UP001556631">
    <property type="component" value="Unassembled WGS sequence"/>
</dbReference>
<organism evidence="2 3">
    <name type="scientific">Nocardioides eburneus</name>
    <dbReference type="NCBI Taxonomy" id="3231482"/>
    <lineage>
        <taxon>Bacteria</taxon>
        <taxon>Bacillati</taxon>
        <taxon>Actinomycetota</taxon>
        <taxon>Actinomycetes</taxon>
        <taxon>Propionibacteriales</taxon>
        <taxon>Nocardioidaceae</taxon>
        <taxon>Nocardioides</taxon>
    </lineage>
</organism>
<gene>
    <name evidence="2" type="ORF">AB3X52_15745</name>
</gene>
<dbReference type="EMBL" id="JBFPJR010000032">
    <property type="protein sequence ID" value="MEX0429079.1"/>
    <property type="molecule type" value="Genomic_DNA"/>
</dbReference>
<feature type="domain" description="VapC45 PIN like" evidence="1">
    <location>
        <begin position="4"/>
        <end position="88"/>
    </location>
</feature>
<comment type="caution">
    <text evidence="2">The sequence shown here is derived from an EMBL/GenBank/DDBJ whole genome shotgun (WGS) entry which is preliminary data.</text>
</comment>
<dbReference type="Pfam" id="PF18478">
    <property type="entry name" value="PIN_10"/>
    <property type="match status" value="1"/>
</dbReference>
<evidence type="ECO:0000259" key="1">
    <source>
        <dbReference type="Pfam" id="PF18478"/>
    </source>
</evidence>
<name>A0ABV3T327_9ACTN</name>
<keyword evidence="3" id="KW-1185">Reference proteome</keyword>
<sequence length="131" mass="14678">MESPHFFVDRSLGAVQVPQLLRQAGWNLTTLVEHYGKPADEMVADVDWLALCGEHGWPVLMKDEKIRYRTAEREALVSAGVTAFCLASGNLRSTEMAEVFIRHRDVVWEKAVAGGAAIWVLSRQQARLTEL</sequence>
<evidence type="ECO:0000313" key="3">
    <source>
        <dbReference type="Proteomes" id="UP001556631"/>
    </source>
</evidence>
<evidence type="ECO:0000313" key="2">
    <source>
        <dbReference type="EMBL" id="MEX0429079.1"/>
    </source>
</evidence>
<dbReference type="RefSeq" id="WP_367995046.1">
    <property type="nucleotide sequence ID" value="NZ_JBFPJR010000032.1"/>
</dbReference>
<accession>A0ABV3T327</accession>
<reference evidence="2 3" key="1">
    <citation type="submission" date="2024-07" db="EMBL/GenBank/DDBJ databases">
        <authorList>
            <person name="Lee S."/>
            <person name="Kang M."/>
        </authorList>
    </citation>
    <scope>NUCLEOTIDE SEQUENCE [LARGE SCALE GENOMIC DNA]</scope>
    <source>
        <strain evidence="2 3">DS6</strain>
    </source>
</reference>